<dbReference type="FunFam" id="2.60.40.200:FF:000007">
    <property type="entry name" value="Cell surface Cu-only superoxide dismutase 5"/>
    <property type="match status" value="1"/>
</dbReference>
<dbReference type="EC" id="1.15.1.1" evidence="4"/>
<dbReference type="SUPFAM" id="SSF49329">
    <property type="entry name" value="Cu,Zn superoxide dismutase-like"/>
    <property type="match status" value="1"/>
</dbReference>
<comment type="similarity">
    <text evidence="3">Belongs to the Cu-Zn superoxide dismutase family.</text>
</comment>
<dbReference type="OrthoDB" id="159229at2759"/>
<accession>A0A1J9QN49</accession>
<comment type="subcellular location">
    <subcellularLocation>
        <location evidence="1">Cell envelope</location>
    </subcellularLocation>
    <subcellularLocation>
        <location evidence="2">Secreted</location>
    </subcellularLocation>
</comment>
<dbReference type="AlphaFoldDB" id="A0A1J9QN49"/>
<proteinExistence type="inferred from homology"/>
<dbReference type="Proteomes" id="UP000182235">
    <property type="component" value="Unassembled WGS sequence"/>
</dbReference>
<dbReference type="Gene3D" id="2.60.40.200">
    <property type="entry name" value="Superoxide dismutase, copper/zinc binding domain"/>
    <property type="match status" value="1"/>
</dbReference>
<dbReference type="InterPro" id="IPR036423">
    <property type="entry name" value="SOD-like_Cu/Zn_dom_sf"/>
</dbReference>
<name>A0A1J9QN49_9EURO</name>
<evidence type="ECO:0000256" key="3">
    <source>
        <dbReference type="ARBA" id="ARBA00010457"/>
    </source>
</evidence>
<evidence type="ECO:0000256" key="4">
    <source>
        <dbReference type="ARBA" id="ARBA00012682"/>
    </source>
</evidence>
<dbReference type="VEuPathDB" id="FungiDB:AJ78_02298"/>
<reference evidence="10 11" key="1">
    <citation type="submission" date="2015-07" db="EMBL/GenBank/DDBJ databases">
        <title>Emmonsia species relationships and genome sequence.</title>
        <authorList>
            <consortium name="The Broad Institute Genomics Platform"/>
            <person name="Cuomo C.A."/>
            <person name="Munoz J.F."/>
            <person name="Imamovic A."/>
            <person name="Priest M.E."/>
            <person name="Young S."/>
            <person name="Clay O.K."/>
            <person name="McEwen J.G."/>
        </authorList>
    </citation>
    <scope>NUCLEOTIDE SEQUENCE [LARGE SCALE GENOMIC DNA]</scope>
    <source>
        <strain evidence="10 11">UAMH 9510</strain>
    </source>
</reference>
<evidence type="ECO:0000256" key="6">
    <source>
        <dbReference type="ARBA" id="ARBA00022862"/>
    </source>
</evidence>
<dbReference type="GO" id="GO:0046872">
    <property type="term" value="F:metal ion binding"/>
    <property type="evidence" value="ECO:0007669"/>
    <property type="project" value="InterPro"/>
</dbReference>
<dbReference type="GO" id="GO:0004784">
    <property type="term" value="F:superoxide dismutase activity"/>
    <property type="evidence" value="ECO:0007669"/>
    <property type="project" value="UniProtKB-EC"/>
</dbReference>
<comment type="catalytic activity">
    <reaction evidence="7">
        <text>2 superoxide + 2 H(+) = H2O2 + O2</text>
        <dbReference type="Rhea" id="RHEA:20696"/>
        <dbReference type="ChEBI" id="CHEBI:15378"/>
        <dbReference type="ChEBI" id="CHEBI:15379"/>
        <dbReference type="ChEBI" id="CHEBI:16240"/>
        <dbReference type="ChEBI" id="CHEBI:18421"/>
        <dbReference type="EC" id="1.15.1.1"/>
    </reaction>
</comment>
<dbReference type="EMBL" id="LGRN01000061">
    <property type="protein sequence ID" value="OJD17599.1"/>
    <property type="molecule type" value="Genomic_DNA"/>
</dbReference>
<evidence type="ECO:0000313" key="11">
    <source>
        <dbReference type="Proteomes" id="UP000182235"/>
    </source>
</evidence>
<organism evidence="10 11">
    <name type="scientific">Emergomyces pasteurianus Ep9510</name>
    <dbReference type="NCBI Taxonomy" id="1447872"/>
    <lineage>
        <taxon>Eukaryota</taxon>
        <taxon>Fungi</taxon>
        <taxon>Dikarya</taxon>
        <taxon>Ascomycota</taxon>
        <taxon>Pezizomycotina</taxon>
        <taxon>Eurotiomycetes</taxon>
        <taxon>Eurotiomycetidae</taxon>
        <taxon>Onygenales</taxon>
        <taxon>Ajellomycetaceae</taxon>
        <taxon>Emergomyces</taxon>
    </lineage>
</organism>
<evidence type="ECO:0000256" key="7">
    <source>
        <dbReference type="ARBA" id="ARBA00049204"/>
    </source>
</evidence>
<keyword evidence="6" id="KW-0049">Antioxidant</keyword>
<evidence type="ECO:0000256" key="1">
    <source>
        <dbReference type="ARBA" id="ARBA00004196"/>
    </source>
</evidence>
<dbReference type="STRING" id="1447872.A0A1J9QN49"/>
<evidence type="ECO:0000256" key="5">
    <source>
        <dbReference type="ARBA" id="ARBA00022525"/>
    </source>
</evidence>
<evidence type="ECO:0000256" key="8">
    <source>
        <dbReference type="SAM" id="MobiDB-lite"/>
    </source>
</evidence>
<gene>
    <name evidence="10" type="ORF">AJ78_02298</name>
</gene>
<keyword evidence="5" id="KW-0964">Secreted</keyword>
<evidence type="ECO:0000256" key="9">
    <source>
        <dbReference type="SAM" id="SignalP"/>
    </source>
</evidence>
<feature type="signal peptide" evidence="9">
    <location>
        <begin position="1"/>
        <end position="20"/>
    </location>
</feature>
<dbReference type="GO" id="GO:0005576">
    <property type="term" value="C:extracellular region"/>
    <property type="evidence" value="ECO:0007669"/>
    <property type="project" value="UniProtKB-SubCell"/>
</dbReference>
<sequence length="232" mass="24443">MRSAFALLAYSAAGIGLSMAQDYPIALKTTGNPDGVVYSAMLLDKNTTTVRGYVNATAGPGGEGVVFVVDVWGFPNETLYGPFPYHIHDQPVSSDGNCSSTLDHLDPTVRYGTPPCDPTKPETCQVGDLSGKYGDVMNASNGSHYNKTYYDPFTSTKHGPASFFGNRSIVFHYNNGSRINCGNFTLVKSTMNPTPTGGQPKPSSHPPGEGGAARIGALSISVVLGSVAALLW</sequence>
<evidence type="ECO:0000313" key="10">
    <source>
        <dbReference type="EMBL" id="OJD17599.1"/>
    </source>
</evidence>
<feature type="region of interest" description="Disordered" evidence="8">
    <location>
        <begin position="190"/>
        <end position="211"/>
    </location>
</feature>
<evidence type="ECO:0000256" key="2">
    <source>
        <dbReference type="ARBA" id="ARBA00004613"/>
    </source>
</evidence>
<keyword evidence="11" id="KW-1185">Reference proteome</keyword>
<feature type="chain" id="PRO_5012340069" description="superoxide dismutase" evidence="9">
    <location>
        <begin position="21"/>
        <end position="232"/>
    </location>
</feature>
<protein>
    <recommendedName>
        <fullName evidence="4">superoxide dismutase</fullName>
        <ecNumber evidence="4">1.15.1.1</ecNumber>
    </recommendedName>
</protein>
<keyword evidence="9" id="KW-0732">Signal</keyword>
<comment type="caution">
    <text evidence="10">The sequence shown here is derived from an EMBL/GenBank/DDBJ whole genome shotgun (WGS) entry which is preliminary data.</text>
</comment>